<feature type="transmembrane region" description="Helical" evidence="1">
    <location>
        <begin position="409"/>
        <end position="428"/>
    </location>
</feature>
<evidence type="ECO:0000313" key="2">
    <source>
        <dbReference type="EMBL" id="SDH47489.1"/>
    </source>
</evidence>
<keyword evidence="1" id="KW-0812">Transmembrane</keyword>
<evidence type="ECO:0000256" key="1">
    <source>
        <dbReference type="SAM" id="Phobius"/>
    </source>
</evidence>
<dbReference type="EMBL" id="FNDD01000017">
    <property type="protein sequence ID" value="SDH47489.1"/>
    <property type="molecule type" value="Genomic_DNA"/>
</dbReference>
<keyword evidence="1" id="KW-1133">Transmembrane helix</keyword>
<proteinExistence type="predicted"/>
<organism evidence="2 3">
    <name type="scientific">Vibrio xiamenensis</name>
    <dbReference type="NCBI Taxonomy" id="861298"/>
    <lineage>
        <taxon>Bacteria</taxon>
        <taxon>Pseudomonadati</taxon>
        <taxon>Pseudomonadota</taxon>
        <taxon>Gammaproteobacteria</taxon>
        <taxon>Vibrionales</taxon>
        <taxon>Vibrionaceae</taxon>
        <taxon>Vibrio</taxon>
    </lineage>
</organism>
<evidence type="ECO:0008006" key="4">
    <source>
        <dbReference type="Google" id="ProtNLM"/>
    </source>
</evidence>
<feature type="transmembrane region" description="Helical" evidence="1">
    <location>
        <begin position="232"/>
        <end position="249"/>
    </location>
</feature>
<feature type="transmembrane region" description="Helical" evidence="1">
    <location>
        <begin position="255"/>
        <end position="272"/>
    </location>
</feature>
<dbReference type="RefSeq" id="WP_093275213.1">
    <property type="nucleotide sequence ID" value="NZ_FNDD01000017.1"/>
</dbReference>
<gene>
    <name evidence="2" type="ORF">SAMN04488136_11714</name>
</gene>
<feature type="transmembrane region" description="Helical" evidence="1">
    <location>
        <begin position="368"/>
        <end position="389"/>
    </location>
</feature>
<feature type="transmembrane region" description="Helical" evidence="1">
    <location>
        <begin position="57"/>
        <end position="81"/>
    </location>
</feature>
<sequence>MSPKLVALSGWLLMAGLILSLCAGFTGLLPGYIAGIPIWCASFLFFPYVRSAQKKQIIILLVVGSAGLIYGAFNGIGAKFWLKALEANQVVVFMLVAVGFLRLFAVDEMRDNEALPQGKRALLRTLFGAHLFGAVLNMSSVVIVGDKLAAKSKLSNTQGLLLLRAFSICALWSPFFAAMGLTLVSAPGAHLSTLVLYGIPASLAALGLSGWQILRRFDAAQMYGYPITARSLWMPCLLAAIVMLSHAYLPSISVLSLVSLIAIGFIFLWMPLKQGRIGIKKIRLHIESGIASSRGEVVLFSAAALLASGVAALLTSLNIHLAPEHFGAFEACVTVMILVVLAMTGMHPVTSVVLAGSVLSPSVSDPNLLGLTLLMGWSLGITLSPFSGIQLSIQSRYDIAAKTLLALNWRYILTMFVVCSGIIWLYSFQAQ</sequence>
<dbReference type="AlphaFoldDB" id="A0A1G8CQL8"/>
<keyword evidence="1" id="KW-0472">Membrane</keyword>
<feature type="transmembrane region" description="Helical" evidence="1">
    <location>
        <begin position="87"/>
        <end position="105"/>
    </location>
</feature>
<dbReference type="OrthoDB" id="8523687at2"/>
<dbReference type="Proteomes" id="UP000198854">
    <property type="component" value="Unassembled WGS sequence"/>
</dbReference>
<keyword evidence="3" id="KW-1185">Reference proteome</keyword>
<feature type="transmembrane region" description="Helical" evidence="1">
    <location>
        <begin position="32"/>
        <end position="50"/>
    </location>
</feature>
<dbReference type="STRING" id="861298.SAMN04488136_11714"/>
<feature type="transmembrane region" description="Helical" evidence="1">
    <location>
        <begin position="161"/>
        <end position="183"/>
    </location>
</feature>
<accession>A0A1G8CQL8</accession>
<name>A0A1G8CQL8_9VIBR</name>
<feature type="transmembrane region" description="Helical" evidence="1">
    <location>
        <begin position="333"/>
        <end position="356"/>
    </location>
</feature>
<protein>
    <recommendedName>
        <fullName evidence="4">Di-and tricarboxylate transporter</fullName>
    </recommendedName>
</protein>
<reference evidence="2 3" key="1">
    <citation type="submission" date="2016-10" db="EMBL/GenBank/DDBJ databases">
        <authorList>
            <person name="de Groot N.N."/>
        </authorList>
    </citation>
    <scope>NUCLEOTIDE SEQUENCE [LARGE SCALE GENOMIC DNA]</scope>
    <source>
        <strain evidence="2 3">CGMCC 1.10228</strain>
    </source>
</reference>
<feature type="transmembrane region" description="Helical" evidence="1">
    <location>
        <begin position="297"/>
        <end position="321"/>
    </location>
</feature>
<evidence type="ECO:0000313" key="3">
    <source>
        <dbReference type="Proteomes" id="UP000198854"/>
    </source>
</evidence>
<feature type="transmembrane region" description="Helical" evidence="1">
    <location>
        <begin position="189"/>
        <end position="211"/>
    </location>
</feature>